<dbReference type="AlphaFoldDB" id="A0A0C1L6P5"/>
<comment type="caution">
    <text evidence="2">The sequence shown here is derived from an EMBL/GenBank/DDBJ whole genome shotgun (WGS) entry which is preliminary data.</text>
</comment>
<dbReference type="SUPFAM" id="SSF55961">
    <property type="entry name" value="Bet v1-like"/>
    <property type="match status" value="1"/>
</dbReference>
<evidence type="ECO:0000256" key="1">
    <source>
        <dbReference type="SAM" id="Phobius"/>
    </source>
</evidence>
<protein>
    <submittedName>
        <fullName evidence="2">Polyketide cyclase</fullName>
    </submittedName>
</protein>
<gene>
    <name evidence="2" type="ORF">OI18_04055</name>
</gene>
<keyword evidence="1" id="KW-0472">Membrane</keyword>
<evidence type="ECO:0000313" key="2">
    <source>
        <dbReference type="EMBL" id="KIC95817.1"/>
    </source>
</evidence>
<sequence>MRTLKITGIVLGSIIALLLVIALFVKKDYSVTREVTINKPKGEVFNYVKFVKNQDNFSKWNQMDPAMKKSYKGTDGSVGFIYGWDSQDKNVGMGSQEIKNIIEGERVDLDIHFIKPFEGDASADFITEAVSENQTKVKWEFNSRMPYPMNLMRLFMDMEGMIGDDLQTGLNNLKSVLEKS</sequence>
<name>A0A0C1L6P5_9BACT</name>
<dbReference type="CDD" id="cd07818">
    <property type="entry name" value="SRPBCC_1"/>
    <property type="match status" value="1"/>
</dbReference>
<dbReference type="RefSeq" id="WP_039137454.1">
    <property type="nucleotide sequence ID" value="NZ_JSVC01000004.1"/>
</dbReference>
<evidence type="ECO:0000313" key="3">
    <source>
        <dbReference type="Proteomes" id="UP000031408"/>
    </source>
</evidence>
<dbReference type="OrthoDB" id="9807923at2"/>
<accession>A0A0C1L6P5</accession>
<keyword evidence="3" id="KW-1185">Reference proteome</keyword>
<keyword evidence="1" id="KW-0812">Transmembrane</keyword>
<dbReference type="InterPro" id="IPR023393">
    <property type="entry name" value="START-like_dom_sf"/>
</dbReference>
<keyword evidence="1" id="KW-1133">Transmembrane helix</keyword>
<dbReference type="Gene3D" id="3.30.530.20">
    <property type="match status" value="1"/>
</dbReference>
<feature type="transmembrane region" description="Helical" evidence="1">
    <location>
        <begin position="6"/>
        <end position="25"/>
    </location>
</feature>
<proteinExistence type="predicted"/>
<dbReference type="Proteomes" id="UP000031408">
    <property type="component" value="Unassembled WGS sequence"/>
</dbReference>
<organism evidence="2 3">
    <name type="scientific">Flavihumibacter solisilvae</name>
    <dbReference type="NCBI Taxonomy" id="1349421"/>
    <lineage>
        <taxon>Bacteria</taxon>
        <taxon>Pseudomonadati</taxon>
        <taxon>Bacteroidota</taxon>
        <taxon>Chitinophagia</taxon>
        <taxon>Chitinophagales</taxon>
        <taxon>Chitinophagaceae</taxon>
        <taxon>Flavihumibacter</taxon>
    </lineage>
</organism>
<dbReference type="STRING" id="1349421.OI18_04055"/>
<reference evidence="2 3" key="1">
    <citation type="submission" date="2014-11" db="EMBL/GenBank/DDBJ databases">
        <title>Genome sequence of Flavihumibacter solisilvae 3-3.</title>
        <authorList>
            <person name="Zhou G."/>
            <person name="Li M."/>
            <person name="Wang G."/>
        </authorList>
    </citation>
    <scope>NUCLEOTIDE SEQUENCE [LARGE SCALE GENOMIC DNA]</scope>
    <source>
        <strain evidence="2 3">3-3</strain>
    </source>
</reference>
<dbReference type="EMBL" id="JSVC01000004">
    <property type="protein sequence ID" value="KIC95817.1"/>
    <property type="molecule type" value="Genomic_DNA"/>
</dbReference>